<dbReference type="PANTHER" id="PTHR35787:SF1">
    <property type="entry name" value="GLYCEROL UPTAKE OPERON ANTITERMINATOR REGULATORY PROTEIN"/>
    <property type="match status" value="1"/>
</dbReference>
<accession>A0A1H9RU58</accession>
<dbReference type="GO" id="GO:0001072">
    <property type="term" value="F:transcription antitermination factor activity, RNA binding"/>
    <property type="evidence" value="ECO:0007669"/>
    <property type="project" value="TreeGrafter"/>
</dbReference>
<gene>
    <name evidence="2" type="ORF">SAMN05518684_103334</name>
</gene>
<keyword evidence="1" id="KW-0319">Glycerol metabolism</keyword>
<dbReference type="PIRSF" id="PIRSF016897">
    <property type="entry name" value="GlpP"/>
    <property type="match status" value="1"/>
</dbReference>
<dbReference type="RefSeq" id="WP_093048426.1">
    <property type="nucleotide sequence ID" value="NZ_FOGT01000003.1"/>
</dbReference>
<dbReference type="Pfam" id="PF04309">
    <property type="entry name" value="G3P_antiterm"/>
    <property type="match status" value="1"/>
</dbReference>
<evidence type="ECO:0000313" key="2">
    <source>
        <dbReference type="EMBL" id="SER76177.1"/>
    </source>
</evidence>
<comment type="function">
    <text evidence="1">Regulates expression of the glpD operon. In the presence of glycerol 3-phosphate (G3P) causes antitermination of transcription of glpD at the inverted repeat of the leader region to enhance its transcription. Binds and stabilizes glpD leader mRNA.</text>
</comment>
<dbReference type="AlphaFoldDB" id="A0A1H9RU58"/>
<protein>
    <recommendedName>
        <fullName evidence="1">Glycerol uptake operon antiterminator regulatory protein</fullName>
    </recommendedName>
</protein>
<name>A0A1H9RU58_9BACI</name>
<evidence type="ECO:0000313" key="3">
    <source>
        <dbReference type="Proteomes" id="UP000198571"/>
    </source>
</evidence>
<dbReference type="Gene3D" id="3.20.20.70">
    <property type="entry name" value="Aldolase class I"/>
    <property type="match status" value="1"/>
</dbReference>
<sequence>MHFSNSMILPAIRDLKDLDKVAQTDYEYIVLLNTHIGQLKSLVKMLRDHDKKVLLHADLVQGLKSDEYGAQFLCRDIRPAGLISTRKNVLLTAKKAKLITVQRLFLLDSIALESSYNMLETIQPDCIEVLPGIIPHIIQEIYEKTNTPIIAGGLIRTEKEVQAAIDAGATAVTTSNKELWNRDHGL</sequence>
<dbReference type="InterPro" id="IPR006699">
    <property type="entry name" value="GlpP"/>
</dbReference>
<dbReference type="STRING" id="1601833.SAMN05518684_103334"/>
<dbReference type="SUPFAM" id="SSF110391">
    <property type="entry name" value="GlpP-like"/>
    <property type="match status" value="1"/>
</dbReference>
<organism evidence="2 3">
    <name type="scientific">Salipaludibacillus aurantiacus</name>
    <dbReference type="NCBI Taxonomy" id="1601833"/>
    <lineage>
        <taxon>Bacteria</taxon>
        <taxon>Bacillati</taxon>
        <taxon>Bacillota</taxon>
        <taxon>Bacilli</taxon>
        <taxon>Bacillales</taxon>
        <taxon>Bacillaceae</taxon>
    </lineage>
</organism>
<dbReference type="OrthoDB" id="9799580at2"/>
<dbReference type="GO" id="GO:0045893">
    <property type="term" value="P:positive regulation of DNA-templated transcription"/>
    <property type="evidence" value="ECO:0007669"/>
    <property type="project" value="TreeGrafter"/>
</dbReference>
<keyword evidence="1" id="KW-0804">Transcription</keyword>
<keyword evidence="1" id="KW-0805">Transcription regulation</keyword>
<keyword evidence="3" id="KW-1185">Reference proteome</keyword>
<dbReference type="GO" id="GO:0003723">
    <property type="term" value="F:RNA binding"/>
    <property type="evidence" value="ECO:0007669"/>
    <property type="project" value="UniProtKB-KW"/>
</dbReference>
<keyword evidence="1" id="KW-0694">RNA-binding</keyword>
<dbReference type="PANTHER" id="PTHR35787">
    <property type="entry name" value="GLYCEROL UPTAKE OPERON ANTITERMINATOR REGULATORY PROTEIN"/>
    <property type="match status" value="1"/>
</dbReference>
<dbReference type="InterPro" id="IPR013785">
    <property type="entry name" value="Aldolase_TIM"/>
</dbReference>
<evidence type="ECO:0000256" key="1">
    <source>
        <dbReference type="PIRNR" id="PIRNR016897"/>
    </source>
</evidence>
<reference evidence="3" key="1">
    <citation type="submission" date="2016-10" db="EMBL/GenBank/DDBJ databases">
        <authorList>
            <person name="Varghese N."/>
            <person name="Submissions S."/>
        </authorList>
    </citation>
    <scope>NUCLEOTIDE SEQUENCE [LARGE SCALE GENOMIC DNA]</scope>
    <source>
        <strain evidence="3">S9</strain>
    </source>
</reference>
<dbReference type="EMBL" id="FOGT01000003">
    <property type="protein sequence ID" value="SER76177.1"/>
    <property type="molecule type" value="Genomic_DNA"/>
</dbReference>
<dbReference type="Proteomes" id="UP000198571">
    <property type="component" value="Unassembled WGS sequence"/>
</dbReference>
<proteinExistence type="predicted"/>
<dbReference type="GO" id="GO:0006071">
    <property type="term" value="P:glycerol metabolic process"/>
    <property type="evidence" value="ECO:0007669"/>
    <property type="project" value="UniProtKB-UniRule"/>
</dbReference>